<dbReference type="PANTHER" id="PTHR24276:SF91">
    <property type="entry name" value="AT26814P-RELATED"/>
    <property type="match status" value="1"/>
</dbReference>
<keyword evidence="4" id="KW-0645">Protease</keyword>
<accession>A0AAD2CPS2</accession>
<dbReference type="InterPro" id="IPR043504">
    <property type="entry name" value="Peptidase_S1_PA_chymotrypsin"/>
</dbReference>
<comment type="similarity">
    <text evidence="1">Belongs to the peptidase S1 family.</text>
</comment>
<evidence type="ECO:0000256" key="1">
    <source>
        <dbReference type="ARBA" id="ARBA00007664"/>
    </source>
</evidence>
<feature type="compositionally biased region" description="Polar residues" evidence="5">
    <location>
        <begin position="73"/>
        <end position="91"/>
    </location>
</feature>
<dbReference type="CDD" id="cd00190">
    <property type="entry name" value="Tryp_SPc"/>
    <property type="match status" value="1"/>
</dbReference>
<dbReference type="AlphaFoldDB" id="A0AAD2CPS2"/>
<feature type="transmembrane region" description="Helical" evidence="6">
    <location>
        <begin position="133"/>
        <end position="151"/>
    </location>
</feature>
<evidence type="ECO:0000256" key="2">
    <source>
        <dbReference type="ARBA" id="ARBA00023026"/>
    </source>
</evidence>
<dbReference type="InterPro" id="IPR009003">
    <property type="entry name" value="Peptidase_S1_PA"/>
</dbReference>
<evidence type="ECO:0000313" key="8">
    <source>
        <dbReference type="EMBL" id="CAJ1932639.1"/>
    </source>
</evidence>
<feature type="region of interest" description="Disordered" evidence="5">
    <location>
        <begin position="43"/>
        <end position="98"/>
    </location>
</feature>
<evidence type="ECO:0000259" key="7">
    <source>
        <dbReference type="PROSITE" id="PS50240"/>
    </source>
</evidence>
<dbReference type="PANTHER" id="PTHR24276">
    <property type="entry name" value="POLYSERASE-RELATED"/>
    <property type="match status" value="1"/>
</dbReference>
<feature type="region of interest" description="Disordered" evidence="5">
    <location>
        <begin position="180"/>
        <end position="202"/>
    </location>
</feature>
<keyword evidence="2" id="KW-0843">Virulence</keyword>
<gene>
    <name evidence="8" type="ORF">CYCCA115_LOCUS2937</name>
</gene>
<evidence type="ECO:0000313" key="9">
    <source>
        <dbReference type="Proteomes" id="UP001295423"/>
    </source>
</evidence>
<keyword evidence="4" id="KW-0720">Serine protease</keyword>
<dbReference type="PROSITE" id="PS00135">
    <property type="entry name" value="TRYPSIN_SER"/>
    <property type="match status" value="1"/>
</dbReference>
<dbReference type="InterPro" id="IPR001254">
    <property type="entry name" value="Trypsin_dom"/>
</dbReference>
<feature type="domain" description="Peptidase S1" evidence="7">
    <location>
        <begin position="202"/>
        <end position="424"/>
    </location>
</feature>
<keyword evidence="6" id="KW-1133">Transmembrane helix</keyword>
<dbReference type="Gene3D" id="2.40.10.10">
    <property type="entry name" value="Trypsin-like serine proteases"/>
    <property type="match status" value="1"/>
</dbReference>
<comment type="caution">
    <text evidence="8">The sequence shown here is derived from an EMBL/GenBank/DDBJ whole genome shotgun (WGS) entry which is preliminary data.</text>
</comment>
<dbReference type="PRINTS" id="PR00722">
    <property type="entry name" value="CHYMOTRYPSIN"/>
</dbReference>
<keyword evidence="6" id="KW-0472">Membrane</keyword>
<feature type="compositionally biased region" description="Basic and acidic residues" evidence="5">
    <location>
        <begin position="48"/>
        <end position="62"/>
    </location>
</feature>
<dbReference type="GO" id="GO:0004252">
    <property type="term" value="F:serine-type endopeptidase activity"/>
    <property type="evidence" value="ECO:0007669"/>
    <property type="project" value="InterPro"/>
</dbReference>
<evidence type="ECO:0000256" key="3">
    <source>
        <dbReference type="ARBA" id="ARBA00023157"/>
    </source>
</evidence>
<dbReference type="Pfam" id="PF00089">
    <property type="entry name" value="Trypsin"/>
    <property type="match status" value="1"/>
</dbReference>
<dbReference type="InterPro" id="IPR001314">
    <property type="entry name" value="Peptidase_S1A"/>
</dbReference>
<name>A0AAD2CPS2_9STRA</name>
<keyword evidence="4" id="KW-0378">Hydrolase</keyword>
<evidence type="ECO:0000256" key="4">
    <source>
        <dbReference type="RuleBase" id="RU363034"/>
    </source>
</evidence>
<dbReference type="SUPFAM" id="SSF50494">
    <property type="entry name" value="Trypsin-like serine proteases"/>
    <property type="match status" value="1"/>
</dbReference>
<dbReference type="InterPro" id="IPR050430">
    <property type="entry name" value="Peptidase_S1"/>
</dbReference>
<keyword evidence="6" id="KW-0812">Transmembrane</keyword>
<feature type="compositionally biased region" description="Basic and acidic residues" evidence="5">
    <location>
        <begin position="187"/>
        <end position="201"/>
    </location>
</feature>
<keyword evidence="3" id="KW-1015">Disulfide bond</keyword>
<evidence type="ECO:0000256" key="6">
    <source>
        <dbReference type="SAM" id="Phobius"/>
    </source>
</evidence>
<dbReference type="InterPro" id="IPR033116">
    <property type="entry name" value="TRYPSIN_SER"/>
</dbReference>
<keyword evidence="9" id="KW-1185">Reference proteome</keyword>
<proteinExistence type="inferred from homology"/>
<dbReference type="Proteomes" id="UP001295423">
    <property type="component" value="Unassembled WGS sequence"/>
</dbReference>
<dbReference type="SMART" id="SM00020">
    <property type="entry name" value="Tryp_SPc"/>
    <property type="match status" value="1"/>
</dbReference>
<dbReference type="GO" id="GO:0006508">
    <property type="term" value="P:proteolysis"/>
    <property type="evidence" value="ECO:0007669"/>
    <property type="project" value="UniProtKB-KW"/>
</dbReference>
<dbReference type="PROSITE" id="PS50240">
    <property type="entry name" value="TRYPSIN_DOM"/>
    <property type="match status" value="1"/>
</dbReference>
<reference evidence="8" key="1">
    <citation type="submission" date="2023-08" db="EMBL/GenBank/DDBJ databases">
        <authorList>
            <person name="Audoor S."/>
            <person name="Bilcke G."/>
        </authorList>
    </citation>
    <scope>NUCLEOTIDE SEQUENCE</scope>
</reference>
<dbReference type="EMBL" id="CAKOGP040000224">
    <property type="protein sequence ID" value="CAJ1932639.1"/>
    <property type="molecule type" value="Genomic_DNA"/>
</dbReference>
<dbReference type="InterPro" id="IPR018114">
    <property type="entry name" value="TRYPSIN_HIS"/>
</dbReference>
<dbReference type="PROSITE" id="PS00134">
    <property type="entry name" value="TRYPSIN_HIS"/>
    <property type="match status" value="1"/>
</dbReference>
<protein>
    <recommendedName>
        <fullName evidence="7">Peptidase S1 domain-containing protein</fullName>
    </recommendedName>
</protein>
<sequence>MYNAHSNLINTKLVGKYSIVQLAVKESSSVCFGTMEFEKSDQIINRDGGSKETPPDHLRPRDNVLGCDPNGVVGSSGTSSCNMKASNQDLEQPSGGVAPESELEMQDIPLGGVDAEKVDEKRMKKRTKTVPKMLFLALVVALGALGVFFLGQEGDPVSSGPVVINADAGSSGAVVITNSSITGQNKDQGRDADNSRGKESRIIGGYESSQGDYPYYVKVLGCGGTLIAPNVVLTAAHCPSNIGRKVRVGAYKRFHHPDENPNAIEALVIDEIDHPTYGYPERSSHDLKLLLLAEDVVIQGSAVTLTLDDSRNGPFPGTQLTVMGLGRTENTDFPFTLREVDLPVVGQFRCDNLYKGFDDSSHFCAGTKTEAVCNGDSGGPFVRKDSENRHVLVGAVSGGGEKCKHYSIFASVTHELWWIRSVVCDQSSWNPKASFCSTTDDDEKFPRGTTKLVIEPLAGAGCRGRLELRYDYNKSGKHFGCDAITASNHSAYEMVVRTDAKYFEMFYNGHSDSCWRSKRGFYIEGKLDDDVLTPPDKCIQLRRKSKSFWKCKNRNSYHFNVRGYYKDTSGKVSILDINIKDNGVRSCDGL</sequence>
<organism evidence="8 9">
    <name type="scientific">Cylindrotheca closterium</name>
    <dbReference type="NCBI Taxonomy" id="2856"/>
    <lineage>
        <taxon>Eukaryota</taxon>
        <taxon>Sar</taxon>
        <taxon>Stramenopiles</taxon>
        <taxon>Ochrophyta</taxon>
        <taxon>Bacillariophyta</taxon>
        <taxon>Bacillariophyceae</taxon>
        <taxon>Bacillariophycidae</taxon>
        <taxon>Bacillariales</taxon>
        <taxon>Bacillariaceae</taxon>
        <taxon>Cylindrotheca</taxon>
    </lineage>
</organism>
<evidence type="ECO:0000256" key="5">
    <source>
        <dbReference type="SAM" id="MobiDB-lite"/>
    </source>
</evidence>